<gene>
    <name evidence="2" type="ORF">HYN49_11155</name>
</gene>
<name>A0A2S1SJ38_9FLAO</name>
<dbReference type="RefSeq" id="WP_108904191.1">
    <property type="nucleotide sequence ID" value="NZ_CP029187.1"/>
</dbReference>
<evidence type="ECO:0008006" key="4">
    <source>
        <dbReference type="Google" id="ProtNLM"/>
    </source>
</evidence>
<reference evidence="2 3" key="1">
    <citation type="submission" date="2018-05" db="EMBL/GenBank/DDBJ databases">
        <title>Genome sequencing of Flavobacterium sp. HYN0049.</title>
        <authorList>
            <person name="Yi H."/>
            <person name="Baek C."/>
        </authorList>
    </citation>
    <scope>NUCLEOTIDE SEQUENCE [LARGE SCALE GENOMIC DNA]</scope>
    <source>
        <strain evidence="2 3">HYN0049</strain>
    </source>
</reference>
<keyword evidence="1" id="KW-0732">Signal</keyword>
<dbReference type="KEGG" id="fpal:HYN49_11155"/>
<evidence type="ECO:0000313" key="2">
    <source>
        <dbReference type="EMBL" id="AWI26413.1"/>
    </source>
</evidence>
<dbReference type="Proteomes" id="UP000244937">
    <property type="component" value="Chromosome"/>
</dbReference>
<feature type="chain" id="PRO_5015435135" description="Lipocalin-like domain-containing protein" evidence="1">
    <location>
        <begin position="19"/>
        <end position="189"/>
    </location>
</feature>
<dbReference type="AlphaFoldDB" id="A0A2S1SJ38"/>
<proteinExistence type="predicted"/>
<organism evidence="2 3">
    <name type="scientific">Flavobacterium pallidum</name>
    <dbReference type="NCBI Taxonomy" id="2172098"/>
    <lineage>
        <taxon>Bacteria</taxon>
        <taxon>Pseudomonadati</taxon>
        <taxon>Bacteroidota</taxon>
        <taxon>Flavobacteriia</taxon>
        <taxon>Flavobacteriales</taxon>
        <taxon>Flavobacteriaceae</taxon>
        <taxon>Flavobacterium</taxon>
    </lineage>
</organism>
<dbReference type="EMBL" id="CP029187">
    <property type="protein sequence ID" value="AWI26413.1"/>
    <property type="molecule type" value="Genomic_DNA"/>
</dbReference>
<sequence>MKYFFFLLLFGLSLNLAAQECDYAEKFTDSLGTYKSTKDYVISEKNFAGKSSYIFFKLINSSGTPILNFQSIQKSADFIKATCFDGNSKLYLQLENGKIITLIHDTDESCGTMVRIEEENKYSRYLAGNFLFLTGSIEDLKSSPISLLRVKSVTEITDFIVKKEFVSELTGKTYQPSVYFMNYLKCIED</sequence>
<evidence type="ECO:0000256" key="1">
    <source>
        <dbReference type="SAM" id="SignalP"/>
    </source>
</evidence>
<accession>A0A2S1SJ38</accession>
<protein>
    <recommendedName>
        <fullName evidence="4">Lipocalin-like domain-containing protein</fullName>
    </recommendedName>
</protein>
<evidence type="ECO:0000313" key="3">
    <source>
        <dbReference type="Proteomes" id="UP000244937"/>
    </source>
</evidence>
<feature type="signal peptide" evidence="1">
    <location>
        <begin position="1"/>
        <end position="18"/>
    </location>
</feature>
<keyword evidence="3" id="KW-1185">Reference proteome</keyword>
<dbReference type="OrthoDB" id="1372254at2"/>